<keyword evidence="2" id="KW-1185">Reference proteome</keyword>
<dbReference type="STRING" id="687842.ASU31_19930"/>
<dbReference type="Proteomes" id="UP000051950">
    <property type="component" value="Unassembled WGS sequence"/>
</dbReference>
<accession>A0A0T5VKC9</accession>
<proteinExistence type="predicted"/>
<name>A0A0T5VKC9_9SPHI</name>
<gene>
    <name evidence="1" type="ORF">ASU31_19930</name>
</gene>
<sequence length="115" mass="12832">MKWFAVNCIYQVICGEGKHTPQFNEQTRLIQADGIAQALDKAKLNAVHFNPSFNNCNGDKVVWKFIGVGGISAVEELADGVEVSSRIVEPKSVTQYLEKLAHRNKSLTNQNHFDN</sequence>
<dbReference type="EMBL" id="LMZQ01000020">
    <property type="protein sequence ID" value="KRT14285.1"/>
    <property type="molecule type" value="Genomic_DNA"/>
</dbReference>
<evidence type="ECO:0000313" key="1">
    <source>
        <dbReference type="EMBL" id="KRT14285.1"/>
    </source>
</evidence>
<organism evidence="1 2">
    <name type="scientific">Pedobacter ginsenosidimutans</name>
    <dbReference type="NCBI Taxonomy" id="687842"/>
    <lineage>
        <taxon>Bacteria</taxon>
        <taxon>Pseudomonadati</taxon>
        <taxon>Bacteroidota</taxon>
        <taxon>Sphingobacteriia</taxon>
        <taxon>Sphingobacteriales</taxon>
        <taxon>Sphingobacteriaceae</taxon>
        <taxon>Pedobacter</taxon>
    </lineage>
</organism>
<evidence type="ECO:0000313" key="2">
    <source>
        <dbReference type="Proteomes" id="UP000051950"/>
    </source>
</evidence>
<dbReference type="OrthoDB" id="795527at2"/>
<comment type="caution">
    <text evidence="1">The sequence shown here is derived from an EMBL/GenBank/DDBJ whole genome shotgun (WGS) entry which is preliminary data.</text>
</comment>
<reference evidence="1 2" key="1">
    <citation type="submission" date="2015-11" db="EMBL/GenBank/DDBJ databases">
        <title>Sequence of Pedobacter ginsenosidimutans.</title>
        <authorList>
            <person name="Carson E."/>
            <person name="Keyser V."/>
            <person name="Newman J."/>
            <person name="Miller J."/>
        </authorList>
    </citation>
    <scope>NUCLEOTIDE SEQUENCE [LARGE SCALE GENOMIC DNA]</scope>
    <source>
        <strain evidence="1 2">KACC 14530</strain>
    </source>
</reference>
<protein>
    <recommendedName>
        <fullName evidence="3">DUF4288 domain-containing protein</fullName>
    </recommendedName>
</protein>
<dbReference type="InterPro" id="IPR025630">
    <property type="entry name" value="DUF4288"/>
</dbReference>
<dbReference type="AlphaFoldDB" id="A0A0T5VKC9"/>
<evidence type="ECO:0008006" key="3">
    <source>
        <dbReference type="Google" id="ProtNLM"/>
    </source>
</evidence>
<dbReference type="RefSeq" id="WP_057934025.1">
    <property type="nucleotide sequence ID" value="NZ_LMZQ01000020.1"/>
</dbReference>
<dbReference type="Pfam" id="PF14119">
    <property type="entry name" value="DUF4288"/>
    <property type="match status" value="1"/>
</dbReference>